<keyword evidence="1" id="KW-0472">Membrane</keyword>
<dbReference type="Proteomes" id="UP000182321">
    <property type="component" value="Unassembled WGS sequence"/>
</dbReference>
<dbReference type="RefSeq" id="WP_074789704.1">
    <property type="nucleotide sequence ID" value="NZ_FNZX01000005.1"/>
</dbReference>
<dbReference type="EMBL" id="FNZX01000005">
    <property type="protein sequence ID" value="SEK45030.1"/>
    <property type="molecule type" value="Genomic_DNA"/>
</dbReference>
<feature type="transmembrane region" description="Helical" evidence="1">
    <location>
        <begin position="73"/>
        <end position="100"/>
    </location>
</feature>
<reference evidence="3" key="1">
    <citation type="submission" date="2016-10" db="EMBL/GenBank/DDBJ databases">
        <authorList>
            <person name="Varghese N."/>
        </authorList>
    </citation>
    <scope>NUCLEOTIDE SEQUENCE [LARGE SCALE GENOMIC DNA]</scope>
    <source>
        <strain evidence="3">ACV-9</strain>
    </source>
</reference>
<keyword evidence="3" id="KW-1185">Reference proteome</keyword>
<feature type="transmembrane region" description="Helical" evidence="1">
    <location>
        <begin position="153"/>
        <end position="173"/>
    </location>
</feature>
<gene>
    <name evidence="2" type="ORF">SAMN02910377_00914</name>
</gene>
<organism evidence="2 3">
    <name type="scientific">Pseudobutyrivibrio ruminis</name>
    <dbReference type="NCBI Taxonomy" id="46206"/>
    <lineage>
        <taxon>Bacteria</taxon>
        <taxon>Bacillati</taxon>
        <taxon>Bacillota</taxon>
        <taxon>Clostridia</taxon>
        <taxon>Lachnospirales</taxon>
        <taxon>Lachnospiraceae</taxon>
        <taxon>Pseudobutyrivibrio</taxon>
    </lineage>
</organism>
<evidence type="ECO:0000256" key="1">
    <source>
        <dbReference type="SAM" id="Phobius"/>
    </source>
</evidence>
<feature type="transmembrane region" description="Helical" evidence="1">
    <location>
        <begin position="285"/>
        <end position="304"/>
    </location>
</feature>
<accession>A0A1H7H7Q8</accession>
<feature type="transmembrane region" description="Helical" evidence="1">
    <location>
        <begin position="311"/>
        <end position="331"/>
    </location>
</feature>
<feature type="transmembrane region" description="Helical" evidence="1">
    <location>
        <begin position="343"/>
        <end position="362"/>
    </location>
</feature>
<sequence>MKNKKVIINIFDIVLFALLLCVATNKMFHLFLNQAVVTDGSYFSDIKAYVQEVLGTNELYDFPYRVMFKTASIIMNFCGSAELAMALTITFYNFIAIIITKIFITYTTKAKVFSTLATFGLFFASMIYSDWFASKLIGYTYLGVFSPNPWHNGTYMAARPFMILSFMFGAITVSRYEEDFKDKPTLKVVALYIAYALSLLLVTMTKPSYTIIHLFTLAFIMLFRFCKAKFANFKQSLIYAICYIPTLIELLGQYSGVFTGTTARGEESGIGIELFRVWNQYTPNLPLSLFLAGAFPIVVLIFHFKSLKNDNYYRFSWQLYLAGLLTSVVFYEKGFREGHFNFAWGYMCGLFIVFLTAFIVWIKDAMSLMTLEKTARVRMICMLAVQAVPMVAQVLLGCKYFLYLYRGGLYY</sequence>
<feature type="transmembrane region" description="Helical" evidence="1">
    <location>
        <begin position="208"/>
        <end position="225"/>
    </location>
</feature>
<feature type="transmembrane region" description="Helical" evidence="1">
    <location>
        <begin position="7"/>
        <end position="28"/>
    </location>
</feature>
<keyword evidence="1" id="KW-0812">Transmembrane</keyword>
<evidence type="ECO:0000313" key="3">
    <source>
        <dbReference type="Proteomes" id="UP000182321"/>
    </source>
</evidence>
<feature type="transmembrane region" description="Helical" evidence="1">
    <location>
        <begin position="237"/>
        <end position="256"/>
    </location>
</feature>
<name>A0A1H7H7Q8_9FIRM</name>
<protein>
    <submittedName>
        <fullName evidence="2">Uncharacterized protein</fullName>
    </submittedName>
</protein>
<proteinExistence type="predicted"/>
<feature type="transmembrane region" description="Helical" evidence="1">
    <location>
        <begin position="185"/>
        <end position="202"/>
    </location>
</feature>
<keyword evidence="1" id="KW-1133">Transmembrane helix</keyword>
<dbReference type="AlphaFoldDB" id="A0A1H7H7Q8"/>
<feature type="transmembrane region" description="Helical" evidence="1">
    <location>
        <begin position="112"/>
        <end position="133"/>
    </location>
</feature>
<feature type="transmembrane region" description="Helical" evidence="1">
    <location>
        <begin position="383"/>
        <end position="405"/>
    </location>
</feature>
<evidence type="ECO:0000313" key="2">
    <source>
        <dbReference type="EMBL" id="SEK45030.1"/>
    </source>
</evidence>